<dbReference type="PANTHER" id="PTHR43198:SF2">
    <property type="entry name" value="SI:CH1073-67J19.1-RELATED"/>
    <property type="match status" value="1"/>
</dbReference>
<dbReference type="EMBL" id="JACSQO010000011">
    <property type="protein sequence ID" value="MBD7945918.1"/>
    <property type="molecule type" value="Genomic_DNA"/>
</dbReference>
<evidence type="ECO:0000256" key="8">
    <source>
        <dbReference type="ARBA" id="ARBA00048337"/>
    </source>
</evidence>
<dbReference type="InterPro" id="IPR016084">
    <property type="entry name" value="Haem_Oase-like_multi-hlx"/>
</dbReference>
<evidence type="ECO:0000256" key="2">
    <source>
        <dbReference type="ARBA" id="ARBA00004948"/>
    </source>
</evidence>
<sequence>MEFCEKVRQETQFYWEASFNHPFVQGIADGSLPLEKFKFYMLQDAYYLKHYTKVLALAAAKATNDEDIQYFLNSARFIHEAELELHRTTFQDLNVTAEEIENFEVAPATYNYVSHMYNAVHNGDVAEAFAAILPCPWLYQEIGQQLKYARPNIPLYAQWIALYASDEMLQSINKQKSMLNRFAKEQPMKQKVLKAHFEKSCYYEWMFWEMPWTMQNWTKGVYMNEPTKN</sequence>
<keyword evidence="12" id="KW-1185">Reference proteome</keyword>
<accession>A0ABR8RDP7</accession>
<comment type="similarity">
    <text evidence="3 9">Belongs to the TenA family.</text>
</comment>
<evidence type="ECO:0000256" key="7">
    <source>
        <dbReference type="ARBA" id="ARBA00022977"/>
    </source>
</evidence>
<feature type="domain" description="Thiaminase-2/PQQC" evidence="10">
    <location>
        <begin position="9"/>
        <end position="212"/>
    </location>
</feature>
<comment type="catalytic activity">
    <reaction evidence="1 9">
        <text>4-amino-5-aminomethyl-2-methylpyrimidine + H2O = 4-amino-5-hydroxymethyl-2-methylpyrimidine + NH4(+)</text>
        <dbReference type="Rhea" id="RHEA:31799"/>
        <dbReference type="ChEBI" id="CHEBI:15377"/>
        <dbReference type="ChEBI" id="CHEBI:16892"/>
        <dbReference type="ChEBI" id="CHEBI:28938"/>
        <dbReference type="ChEBI" id="CHEBI:63416"/>
        <dbReference type="EC" id="3.5.99.2"/>
    </reaction>
</comment>
<dbReference type="NCBIfam" id="TIGR04306">
    <property type="entry name" value="salvage_TenA"/>
    <property type="match status" value="1"/>
</dbReference>
<organism evidence="11 12">
    <name type="scientific">Psychrobacillus faecigallinarum</name>
    <dbReference type="NCBI Taxonomy" id="2762235"/>
    <lineage>
        <taxon>Bacteria</taxon>
        <taxon>Bacillati</taxon>
        <taxon>Bacillota</taxon>
        <taxon>Bacilli</taxon>
        <taxon>Bacillales</taxon>
        <taxon>Bacillaceae</taxon>
        <taxon>Psychrobacillus</taxon>
    </lineage>
</organism>
<comment type="pathway">
    <text evidence="2 9">Cofactor biosynthesis; thiamine diphosphate biosynthesis.</text>
</comment>
<dbReference type="Gene3D" id="1.20.910.10">
    <property type="entry name" value="Heme oxygenase-like"/>
    <property type="match status" value="1"/>
</dbReference>
<evidence type="ECO:0000313" key="11">
    <source>
        <dbReference type="EMBL" id="MBD7945918.1"/>
    </source>
</evidence>
<evidence type="ECO:0000313" key="12">
    <source>
        <dbReference type="Proteomes" id="UP000640786"/>
    </source>
</evidence>
<comment type="caution">
    <text evidence="11">The sequence shown here is derived from an EMBL/GenBank/DDBJ whole genome shotgun (WGS) entry which is preliminary data.</text>
</comment>
<keyword evidence="9" id="KW-0378">Hydrolase</keyword>
<dbReference type="EC" id="3.5.99.2" evidence="5 9"/>
<dbReference type="RefSeq" id="WP_144542041.1">
    <property type="nucleotide sequence ID" value="NZ_JACSQO010000011.1"/>
</dbReference>
<evidence type="ECO:0000256" key="4">
    <source>
        <dbReference type="ARBA" id="ARBA00011881"/>
    </source>
</evidence>
<name>A0ABR8RDP7_9BACI</name>
<evidence type="ECO:0000256" key="1">
    <source>
        <dbReference type="ARBA" id="ARBA00001881"/>
    </source>
</evidence>
<comment type="subunit">
    <text evidence="4">Homotetramer.</text>
</comment>
<evidence type="ECO:0000256" key="5">
    <source>
        <dbReference type="ARBA" id="ARBA00012684"/>
    </source>
</evidence>
<comment type="catalytic activity">
    <reaction evidence="8 9">
        <text>thiamine + H2O = 5-(2-hydroxyethyl)-4-methylthiazole + 4-amino-5-hydroxymethyl-2-methylpyrimidine + H(+)</text>
        <dbReference type="Rhea" id="RHEA:17509"/>
        <dbReference type="ChEBI" id="CHEBI:15377"/>
        <dbReference type="ChEBI" id="CHEBI:15378"/>
        <dbReference type="ChEBI" id="CHEBI:16892"/>
        <dbReference type="ChEBI" id="CHEBI:17957"/>
        <dbReference type="ChEBI" id="CHEBI:18385"/>
        <dbReference type="EC" id="3.5.99.2"/>
    </reaction>
</comment>
<evidence type="ECO:0000256" key="6">
    <source>
        <dbReference type="ARBA" id="ARBA00013647"/>
    </source>
</evidence>
<dbReference type="CDD" id="cd19364">
    <property type="entry name" value="TenA_C_BsTenA-like"/>
    <property type="match status" value="1"/>
</dbReference>
<evidence type="ECO:0000259" key="10">
    <source>
        <dbReference type="Pfam" id="PF03070"/>
    </source>
</evidence>
<dbReference type="Pfam" id="PF03070">
    <property type="entry name" value="TENA_THI-4"/>
    <property type="match status" value="1"/>
</dbReference>
<dbReference type="Proteomes" id="UP000640786">
    <property type="component" value="Unassembled WGS sequence"/>
</dbReference>
<evidence type="ECO:0000256" key="3">
    <source>
        <dbReference type="ARBA" id="ARBA00010264"/>
    </source>
</evidence>
<dbReference type="SUPFAM" id="SSF48613">
    <property type="entry name" value="Heme oxygenase-like"/>
    <property type="match status" value="1"/>
</dbReference>
<gene>
    <name evidence="11" type="primary">tenA</name>
    <name evidence="11" type="ORF">H9650_17560</name>
</gene>
<protein>
    <recommendedName>
        <fullName evidence="6 9">Aminopyrimidine aminohydrolase</fullName>
        <ecNumber evidence="5 9">3.5.99.2</ecNumber>
    </recommendedName>
</protein>
<dbReference type="InterPro" id="IPR050967">
    <property type="entry name" value="Thiamine_Salvage_TenA"/>
</dbReference>
<dbReference type="InterPro" id="IPR004305">
    <property type="entry name" value="Thiaminase-2/PQQC"/>
</dbReference>
<dbReference type="InterPro" id="IPR027574">
    <property type="entry name" value="Thiaminase_II"/>
</dbReference>
<evidence type="ECO:0000256" key="9">
    <source>
        <dbReference type="RuleBase" id="RU363093"/>
    </source>
</evidence>
<proteinExistence type="inferred from homology"/>
<keyword evidence="7 9" id="KW-0784">Thiamine biosynthesis</keyword>
<dbReference type="PANTHER" id="PTHR43198">
    <property type="entry name" value="BIFUNCTIONAL TH2 PROTEIN"/>
    <property type="match status" value="1"/>
</dbReference>
<comment type="function">
    <text evidence="9">Catalyzes an amino-pyrimidine hydrolysis reaction at the C5' of the pyrimidine moiety of thiamine compounds, a reaction that is part of a thiamine salvage pathway.</text>
</comment>
<reference evidence="11 12" key="1">
    <citation type="submission" date="2020-08" db="EMBL/GenBank/DDBJ databases">
        <title>A Genomic Blueprint of the Chicken Gut Microbiome.</title>
        <authorList>
            <person name="Gilroy R."/>
            <person name="Ravi A."/>
            <person name="Getino M."/>
            <person name="Pursley I."/>
            <person name="Horton D.L."/>
            <person name="Alikhan N.-F."/>
            <person name="Baker D."/>
            <person name="Gharbi K."/>
            <person name="Hall N."/>
            <person name="Watson M."/>
            <person name="Adriaenssens E.M."/>
            <person name="Foster-Nyarko E."/>
            <person name="Jarju S."/>
            <person name="Secka A."/>
            <person name="Antonio M."/>
            <person name="Oren A."/>
            <person name="Chaudhuri R."/>
            <person name="La Ragione R.M."/>
            <person name="Hildebrand F."/>
            <person name="Pallen M.J."/>
        </authorList>
    </citation>
    <scope>NUCLEOTIDE SEQUENCE [LARGE SCALE GENOMIC DNA]</scope>
    <source>
        <strain evidence="11 12">Sa2BUA9</strain>
    </source>
</reference>